<evidence type="ECO:0000313" key="2">
    <source>
        <dbReference type="Proteomes" id="UP000297855"/>
    </source>
</evidence>
<dbReference type="OrthoDB" id="338307at2"/>
<dbReference type="RefSeq" id="WP_135811772.1">
    <property type="nucleotide sequence ID" value="NZ_RQEV01000001.1"/>
</dbReference>
<dbReference type="AlphaFoldDB" id="A0A4R9GTQ4"/>
<name>A0A4R9GTQ4_9LEPT</name>
<comment type="caution">
    <text evidence="1">The sequence shown here is derived from an EMBL/GenBank/DDBJ whole genome shotgun (WGS) entry which is preliminary data.</text>
</comment>
<dbReference type="EMBL" id="RQEV01000001">
    <property type="protein sequence ID" value="TGK22386.1"/>
    <property type="molecule type" value="Genomic_DNA"/>
</dbReference>
<accession>A0A4R9GTQ4</accession>
<gene>
    <name evidence="1" type="ORF">EHO61_00985</name>
</gene>
<dbReference type="Proteomes" id="UP000297855">
    <property type="component" value="Unassembled WGS sequence"/>
</dbReference>
<reference evidence="1" key="1">
    <citation type="journal article" date="2019" name="PLoS Negl. Trop. Dis.">
        <title>Revisiting the worldwide diversity of Leptospira species in the environment.</title>
        <authorList>
            <person name="Vincent A.T."/>
            <person name="Schiettekatte O."/>
            <person name="Bourhy P."/>
            <person name="Veyrier F.J."/>
            <person name="Picardeau M."/>
        </authorList>
    </citation>
    <scope>NUCLEOTIDE SEQUENCE [LARGE SCALE GENOMIC DNA]</scope>
    <source>
        <strain evidence="1">SCS5</strain>
    </source>
</reference>
<organism evidence="1 2">
    <name type="scientific">Leptospira fluminis</name>
    <dbReference type="NCBI Taxonomy" id="2484979"/>
    <lineage>
        <taxon>Bacteria</taxon>
        <taxon>Pseudomonadati</taxon>
        <taxon>Spirochaetota</taxon>
        <taxon>Spirochaetia</taxon>
        <taxon>Leptospirales</taxon>
        <taxon>Leptospiraceae</taxon>
        <taxon>Leptospira</taxon>
    </lineage>
</organism>
<protein>
    <submittedName>
        <fullName evidence="1">Uncharacterized protein</fullName>
    </submittedName>
</protein>
<evidence type="ECO:0000313" key="1">
    <source>
        <dbReference type="EMBL" id="TGK22386.1"/>
    </source>
</evidence>
<proteinExistence type="predicted"/>
<sequence length="297" mass="34289">MNLEFAKWNRLIQAMEAGKKIILHGIVLSGTYKTNLENYLRFCLEFYQKSDLLSPLLSLLSTLLERAHQENCLDSYFRTKGWNSSESDTLLEREEEFWRSWDFSDPMSARSLLKEQGFYLRTVLSHNPTGIAVEISNNAIVPSESEEDLTEYLSRAKSYQNVSDYYEDYPFDEEGRQIGLALSLVQFKEIGIRPSLLRFDTPDGEHVFRAELPFGEKYESLTKRLSQDEEVRPFPDHFIGTPTETLEPWKLSTCKHCGRTVDDRIFFPSIPADVPLRVVSEIPAHFGICAWCLSGYI</sequence>
<keyword evidence="2" id="KW-1185">Reference proteome</keyword>